<evidence type="ECO:0000256" key="2">
    <source>
        <dbReference type="ARBA" id="ARBA00009298"/>
    </source>
</evidence>
<evidence type="ECO:0000256" key="6">
    <source>
        <dbReference type="ARBA" id="ARBA00023136"/>
    </source>
</evidence>
<proteinExistence type="inferred from homology"/>
<feature type="transmembrane region" description="Helical" evidence="7">
    <location>
        <begin position="73"/>
        <end position="91"/>
    </location>
</feature>
<evidence type="ECO:0000313" key="9">
    <source>
        <dbReference type="EMBL" id="KFF31022.1"/>
    </source>
</evidence>
<keyword evidence="4 7" id="KW-0812">Transmembrane</keyword>
<comment type="similarity">
    <text evidence="2">Belongs to the MgtC/SapB family.</text>
</comment>
<reference evidence="9 10" key="1">
    <citation type="journal article" date="2014" name="Appl. Environ. Microbiol.">
        <title>Genomic encyclopedia of type strains of the genus Bifidobacterium.</title>
        <authorList>
            <person name="Milani C."/>
            <person name="Lugli G.A."/>
            <person name="Duranti S."/>
            <person name="Turroni F."/>
            <person name="Bottacini F."/>
            <person name="Mangifesta M."/>
            <person name="Sanchez B."/>
            <person name="Viappiani A."/>
            <person name="Mancabelli L."/>
            <person name="Taminiau B."/>
            <person name="Delcenserie V."/>
            <person name="Barrangou R."/>
            <person name="Margolles A."/>
            <person name="van Sinderen D."/>
            <person name="Ventura M."/>
        </authorList>
    </citation>
    <scope>NUCLEOTIDE SEQUENCE [LARGE SCALE GENOMIC DNA]</scope>
    <source>
        <strain evidence="9 10">DSM 19703</strain>
    </source>
</reference>
<feature type="transmembrane region" description="Helical" evidence="7">
    <location>
        <begin position="35"/>
        <end position="53"/>
    </location>
</feature>
<dbReference type="GO" id="GO:0005886">
    <property type="term" value="C:plasma membrane"/>
    <property type="evidence" value="ECO:0007669"/>
    <property type="project" value="UniProtKB-SubCell"/>
</dbReference>
<organism evidence="9 10">
    <name type="scientific">Bifidobacterium bombi DSM 19703</name>
    <dbReference type="NCBI Taxonomy" id="1341695"/>
    <lineage>
        <taxon>Bacteria</taxon>
        <taxon>Bacillati</taxon>
        <taxon>Actinomycetota</taxon>
        <taxon>Actinomycetes</taxon>
        <taxon>Bifidobacteriales</taxon>
        <taxon>Bifidobacteriaceae</taxon>
        <taxon>Bifidobacterium</taxon>
    </lineage>
</organism>
<evidence type="ECO:0000256" key="3">
    <source>
        <dbReference type="ARBA" id="ARBA00022475"/>
    </source>
</evidence>
<dbReference type="PANTHER" id="PTHR33778:SF1">
    <property type="entry name" value="MAGNESIUM TRANSPORTER YHID-RELATED"/>
    <property type="match status" value="1"/>
</dbReference>
<accession>A0A080N256</accession>
<evidence type="ECO:0000259" key="8">
    <source>
        <dbReference type="Pfam" id="PF02308"/>
    </source>
</evidence>
<comment type="subcellular location">
    <subcellularLocation>
        <location evidence="1">Cell membrane</location>
        <topology evidence="1">Multi-pass membrane protein</topology>
    </subcellularLocation>
</comment>
<dbReference type="PANTHER" id="PTHR33778">
    <property type="entry name" value="PROTEIN MGTC"/>
    <property type="match status" value="1"/>
</dbReference>
<dbReference type="InterPro" id="IPR049177">
    <property type="entry name" value="MgtC_SapB_SrpB_YhiD_N"/>
</dbReference>
<evidence type="ECO:0000256" key="7">
    <source>
        <dbReference type="SAM" id="Phobius"/>
    </source>
</evidence>
<keyword evidence="3" id="KW-1003">Cell membrane</keyword>
<sequence>MTLDLMLIRQAAFLFAAFVLSTAIGTERQLRHKDAGIRTHALVGVGSALFVIISKYGFMDVISANIRLDPSRIAAQIVSGIGFIGAGLVFTQRSHVRGLTTAASIWLTAAIGSACGAGMVLIAAICTVIYFLTVMLIPYLTRNVLPGFDTNDILRLRYKDGHGTLRSILALCAVHGVSVEGFSTHKHSGADVPIDGEEDDEARDDGPERIVTADLEIRGKNPTTLIRDLTNLEGVLSATRINNVE</sequence>
<keyword evidence="10" id="KW-1185">Reference proteome</keyword>
<feature type="domain" description="MgtC/SapB/SrpB/YhiD N-terminal" evidence="8">
    <location>
        <begin position="14"/>
        <end position="142"/>
    </location>
</feature>
<keyword evidence="5 7" id="KW-1133">Transmembrane helix</keyword>
<keyword evidence="6 7" id="KW-0472">Membrane</keyword>
<dbReference type="AlphaFoldDB" id="A0A080N256"/>
<dbReference type="PRINTS" id="PR01837">
    <property type="entry name" value="MGTCSAPBPROT"/>
</dbReference>
<dbReference type="RefSeq" id="WP_044086541.1">
    <property type="nucleotide sequence ID" value="NZ_JDTS01000001.1"/>
</dbReference>
<dbReference type="EMBL" id="ATLK01000001">
    <property type="protein sequence ID" value="KFF31022.1"/>
    <property type="molecule type" value="Genomic_DNA"/>
</dbReference>
<protein>
    <submittedName>
        <fullName evidence="9">MgtC family magnesium (Mg2+) transporter</fullName>
    </submittedName>
</protein>
<dbReference type="STRING" id="1341695.BBOMB_0352"/>
<gene>
    <name evidence="9" type="ORF">BBOMB_0352</name>
</gene>
<dbReference type="InterPro" id="IPR003416">
    <property type="entry name" value="MgtC/SapB/SrpB/YhiD_fam"/>
</dbReference>
<evidence type="ECO:0000256" key="5">
    <source>
        <dbReference type="ARBA" id="ARBA00022989"/>
    </source>
</evidence>
<evidence type="ECO:0000313" key="10">
    <source>
        <dbReference type="Proteomes" id="UP000028730"/>
    </source>
</evidence>
<dbReference type="Pfam" id="PF02308">
    <property type="entry name" value="MgtC"/>
    <property type="match status" value="1"/>
</dbReference>
<comment type="caution">
    <text evidence="9">The sequence shown here is derived from an EMBL/GenBank/DDBJ whole genome shotgun (WGS) entry which is preliminary data.</text>
</comment>
<evidence type="ECO:0000256" key="1">
    <source>
        <dbReference type="ARBA" id="ARBA00004651"/>
    </source>
</evidence>
<dbReference type="Proteomes" id="UP000028730">
    <property type="component" value="Unassembled WGS sequence"/>
</dbReference>
<feature type="transmembrane region" description="Helical" evidence="7">
    <location>
        <begin position="103"/>
        <end position="132"/>
    </location>
</feature>
<name>A0A080N256_9BIFI</name>
<evidence type="ECO:0000256" key="4">
    <source>
        <dbReference type="ARBA" id="ARBA00022692"/>
    </source>
</evidence>
<dbReference type="eggNOG" id="COG1285">
    <property type="taxonomic scope" value="Bacteria"/>
</dbReference>